<evidence type="ECO:0000313" key="2">
    <source>
        <dbReference type="Proteomes" id="UP000221168"/>
    </source>
</evidence>
<gene>
    <name evidence="1" type="ORF">CSC94_10440</name>
</gene>
<name>A0A2G1QP24_9HYPH</name>
<sequence length="118" mass="13595">MFFSCRKSRRETGDHFRWNCFSLAASPDAKPAATFAGIAFFLPQFRTRNRKPLSLELAFPLPQFRTRNRRPLSLELAFPLPQFRTRNRRPLSLELLYPFVPGFADPAGPLSCFAADSW</sequence>
<organism evidence="1 2">
    <name type="scientific">Zhengella mangrovi</name>
    <dbReference type="NCBI Taxonomy" id="1982044"/>
    <lineage>
        <taxon>Bacteria</taxon>
        <taxon>Pseudomonadati</taxon>
        <taxon>Pseudomonadota</taxon>
        <taxon>Alphaproteobacteria</taxon>
        <taxon>Hyphomicrobiales</taxon>
        <taxon>Notoacmeibacteraceae</taxon>
        <taxon>Zhengella</taxon>
    </lineage>
</organism>
<evidence type="ECO:0000313" key="1">
    <source>
        <dbReference type="EMBL" id="PHP66968.1"/>
    </source>
</evidence>
<keyword evidence="2" id="KW-1185">Reference proteome</keyword>
<proteinExistence type="predicted"/>
<dbReference type="EMBL" id="PDVP01000005">
    <property type="protein sequence ID" value="PHP66968.1"/>
    <property type="molecule type" value="Genomic_DNA"/>
</dbReference>
<dbReference type="AlphaFoldDB" id="A0A2G1QP24"/>
<dbReference type="Proteomes" id="UP000221168">
    <property type="component" value="Unassembled WGS sequence"/>
</dbReference>
<comment type="caution">
    <text evidence="1">The sequence shown here is derived from an EMBL/GenBank/DDBJ whole genome shotgun (WGS) entry which is preliminary data.</text>
</comment>
<accession>A0A2G1QP24</accession>
<reference evidence="1 2" key="1">
    <citation type="submission" date="2017-10" db="EMBL/GenBank/DDBJ databases">
        <title>Sedimentibacterium mangrovi gen. nov., sp. nov., a novel member of family Phyllobacteriacea isolated from mangrove sediment.</title>
        <authorList>
            <person name="Liao H."/>
            <person name="Tian Y."/>
        </authorList>
    </citation>
    <scope>NUCLEOTIDE SEQUENCE [LARGE SCALE GENOMIC DNA]</scope>
    <source>
        <strain evidence="1 2">X9-2-2</strain>
    </source>
</reference>
<protein>
    <submittedName>
        <fullName evidence="1">Uncharacterized protein</fullName>
    </submittedName>
</protein>